<dbReference type="Proteomes" id="UP001321760">
    <property type="component" value="Unassembled WGS sequence"/>
</dbReference>
<evidence type="ECO:0000313" key="9">
    <source>
        <dbReference type="Proteomes" id="UP001321760"/>
    </source>
</evidence>
<feature type="transmembrane region" description="Helical" evidence="7">
    <location>
        <begin position="204"/>
        <end position="225"/>
    </location>
</feature>
<feature type="transmembrane region" description="Helical" evidence="7">
    <location>
        <begin position="30"/>
        <end position="49"/>
    </location>
</feature>
<reference evidence="8" key="2">
    <citation type="submission" date="2023-05" db="EMBL/GenBank/DDBJ databases">
        <authorList>
            <consortium name="Lawrence Berkeley National Laboratory"/>
            <person name="Steindorff A."/>
            <person name="Hensen N."/>
            <person name="Bonometti L."/>
            <person name="Westerberg I."/>
            <person name="Brannstrom I.O."/>
            <person name="Guillou S."/>
            <person name="Cros-Aarteil S."/>
            <person name="Calhoun S."/>
            <person name="Haridas S."/>
            <person name="Kuo A."/>
            <person name="Mondo S."/>
            <person name="Pangilinan J."/>
            <person name="Riley R."/>
            <person name="Labutti K."/>
            <person name="Andreopoulos B."/>
            <person name="Lipzen A."/>
            <person name="Chen C."/>
            <person name="Yanf M."/>
            <person name="Daum C."/>
            <person name="Ng V."/>
            <person name="Clum A."/>
            <person name="Ohm R."/>
            <person name="Martin F."/>
            <person name="Silar P."/>
            <person name="Natvig D."/>
            <person name="Lalanne C."/>
            <person name="Gautier V."/>
            <person name="Ament-Velasquez S.L."/>
            <person name="Kruys A."/>
            <person name="Hutchinson M.I."/>
            <person name="Powell A.J."/>
            <person name="Barry K."/>
            <person name="Miller A.N."/>
            <person name="Grigoriev I.V."/>
            <person name="Debuchy R."/>
            <person name="Gladieux P."/>
            <person name="Thoren M.H."/>
            <person name="Johannesson H."/>
        </authorList>
    </citation>
    <scope>NUCLEOTIDE SEQUENCE</scope>
    <source>
        <strain evidence="8">PSN243</strain>
    </source>
</reference>
<evidence type="ECO:0000256" key="4">
    <source>
        <dbReference type="ARBA" id="ARBA00022989"/>
    </source>
</evidence>
<evidence type="ECO:0000256" key="5">
    <source>
        <dbReference type="ARBA" id="ARBA00023136"/>
    </source>
</evidence>
<evidence type="ECO:0000256" key="6">
    <source>
        <dbReference type="SAM" id="MobiDB-lite"/>
    </source>
</evidence>
<protein>
    <submittedName>
        <fullName evidence="8">Uncharacterized protein</fullName>
    </submittedName>
</protein>
<gene>
    <name evidence="8" type="ORF">QBC34DRAFT_457083</name>
</gene>
<keyword evidence="5 7" id="KW-0472">Membrane</keyword>
<comment type="similarity">
    <text evidence="2">Belongs to the archaeal/bacterial/fungal opsin family.</text>
</comment>
<dbReference type="PANTHER" id="PTHR28286:SF1">
    <property type="entry name" value="30 KDA HEAT SHOCK PROTEIN-RELATED"/>
    <property type="match status" value="1"/>
</dbReference>
<dbReference type="AlphaFoldDB" id="A0AAV9GWN4"/>
<feature type="transmembrane region" description="Helical" evidence="7">
    <location>
        <begin position="58"/>
        <end position="76"/>
    </location>
</feature>
<dbReference type="Gene3D" id="1.20.1070.10">
    <property type="entry name" value="Rhodopsin 7-helix transmembrane proteins"/>
    <property type="match status" value="2"/>
</dbReference>
<organism evidence="8 9">
    <name type="scientific">Podospora aff. communis PSN243</name>
    <dbReference type="NCBI Taxonomy" id="3040156"/>
    <lineage>
        <taxon>Eukaryota</taxon>
        <taxon>Fungi</taxon>
        <taxon>Dikarya</taxon>
        <taxon>Ascomycota</taxon>
        <taxon>Pezizomycotina</taxon>
        <taxon>Sordariomycetes</taxon>
        <taxon>Sordariomycetidae</taxon>
        <taxon>Sordariales</taxon>
        <taxon>Podosporaceae</taxon>
        <taxon>Podospora</taxon>
    </lineage>
</organism>
<feature type="compositionally biased region" description="Low complexity" evidence="6">
    <location>
        <begin position="265"/>
        <end position="278"/>
    </location>
</feature>
<name>A0AAV9GWN4_9PEZI</name>
<dbReference type="GO" id="GO:0005886">
    <property type="term" value="C:plasma membrane"/>
    <property type="evidence" value="ECO:0007669"/>
    <property type="project" value="TreeGrafter"/>
</dbReference>
<evidence type="ECO:0000256" key="2">
    <source>
        <dbReference type="ARBA" id="ARBA00008130"/>
    </source>
</evidence>
<keyword evidence="9" id="KW-1185">Reference proteome</keyword>
<feature type="transmembrane region" description="Helical" evidence="7">
    <location>
        <begin position="111"/>
        <end position="130"/>
    </location>
</feature>
<feature type="transmembrane region" description="Helical" evidence="7">
    <location>
        <begin position="137"/>
        <end position="155"/>
    </location>
</feature>
<evidence type="ECO:0000256" key="1">
    <source>
        <dbReference type="ARBA" id="ARBA00004141"/>
    </source>
</evidence>
<dbReference type="SUPFAM" id="SSF81321">
    <property type="entry name" value="Family A G protein-coupled receptor-like"/>
    <property type="match status" value="1"/>
</dbReference>
<evidence type="ECO:0000313" key="8">
    <source>
        <dbReference type="EMBL" id="KAK4452120.1"/>
    </source>
</evidence>
<comment type="subcellular location">
    <subcellularLocation>
        <location evidence="1">Membrane</location>
        <topology evidence="1">Multi-pass membrane protein</topology>
    </subcellularLocation>
</comment>
<evidence type="ECO:0000256" key="3">
    <source>
        <dbReference type="ARBA" id="ARBA00022692"/>
    </source>
</evidence>
<dbReference type="CDD" id="cd15239">
    <property type="entry name" value="7tm_YRO2_fungal-like"/>
    <property type="match status" value="1"/>
</dbReference>
<feature type="transmembrane region" description="Helical" evidence="7">
    <location>
        <begin position="175"/>
        <end position="192"/>
    </location>
</feature>
<reference evidence="8" key="1">
    <citation type="journal article" date="2023" name="Mol. Phylogenet. Evol.">
        <title>Genome-scale phylogeny and comparative genomics of the fungal order Sordariales.</title>
        <authorList>
            <person name="Hensen N."/>
            <person name="Bonometti L."/>
            <person name="Westerberg I."/>
            <person name="Brannstrom I.O."/>
            <person name="Guillou S."/>
            <person name="Cros-Aarteil S."/>
            <person name="Calhoun S."/>
            <person name="Haridas S."/>
            <person name="Kuo A."/>
            <person name="Mondo S."/>
            <person name="Pangilinan J."/>
            <person name="Riley R."/>
            <person name="LaButti K."/>
            <person name="Andreopoulos B."/>
            <person name="Lipzen A."/>
            <person name="Chen C."/>
            <person name="Yan M."/>
            <person name="Daum C."/>
            <person name="Ng V."/>
            <person name="Clum A."/>
            <person name="Steindorff A."/>
            <person name="Ohm R.A."/>
            <person name="Martin F."/>
            <person name="Silar P."/>
            <person name="Natvig D.O."/>
            <person name="Lalanne C."/>
            <person name="Gautier V."/>
            <person name="Ament-Velasquez S.L."/>
            <person name="Kruys A."/>
            <person name="Hutchinson M.I."/>
            <person name="Powell A.J."/>
            <person name="Barry K."/>
            <person name="Miller A.N."/>
            <person name="Grigoriev I.V."/>
            <person name="Debuchy R."/>
            <person name="Gladieux P."/>
            <person name="Hiltunen Thoren M."/>
            <person name="Johannesson H."/>
        </authorList>
    </citation>
    <scope>NUCLEOTIDE SEQUENCE</scope>
    <source>
        <strain evidence="8">PSN243</strain>
    </source>
</reference>
<dbReference type="PANTHER" id="PTHR28286">
    <property type="match status" value="1"/>
</dbReference>
<feature type="region of interest" description="Disordered" evidence="6">
    <location>
        <begin position="249"/>
        <end position="278"/>
    </location>
</feature>
<dbReference type="SMART" id="SM01021">
    <property type="entry name" value="Bac_rhodopsin"/>
    <property type="match status" value="1"/>
</dbReference>
<dbReference type="GO" id="GO:0005783">
    <property type="term" value="C:endoplasmic reticulum"/>
    <property type="evidence" value="ECO:0007669"/>
    <property type="project" value="TreeGrafter"/>
</dbReference>
<dbReference type="InterPro" id="IPR043476">
    <property type="entry name" value="Yro2-like_7TM"/>
</dbReference>
<keyword evidence="4 7" id="KW-1133">Transmembrane helix</keyword>
<evidence type="ECO:0000256" key="7">
    <source>
        <dbReference type="SAM" id="Phobius"/>
    </source>
</evidence>
<dbReference type="EMBL" id="MU865925">
    <property type="protein sequence ID" value="KAK4452120.1"/>
    <property type="molecule type" value="Genomic_DNA"/>
</dbReference>
<dbReference type="InterPro" id="IPR001425">
    <property type="entry name" value="Arc/bac/fun_rhodopsins"/>
</dbReference>
<comment type="caution">
    <text evidence="8">The sequence shown here is derived from an EMBL/GenBank/DDBJ whole genome shotgun (WGS) entry which is preliminary data.</text>
</comment>
<accession>A0AAV9GWN4</accession>
<keyword evidence="3 7" id="KW-0812">Transmembrane</keyword>
<proteinExistence type="inferred from homology"/>
<dbReference type="Pfam" id="PF01036">
    <property type="entry name" value="Bac_rhodopsin"/>
    <property type="match status" value="1"/>
</dbReference>
<sequence length="278" mass="31289">MNTLYARDNDALRVHPPQGAARLTTNGSNWLWAVTALMLLSYLVFFVLSMRPRHGERIFHYVFATALIVGALTYYAQASDLGWLVISQANNTRTWPTRQIFYANTVSWASIAYNVVLCWVWVISYLVAAFTPTNYKWGFFAIGTVAWLVLAFGTFTDGRKAANRSGVGRDFTMLAAWSNLLWLNYMIAWVISDGVNRIGITQMFIYFGILDVLHVPVMAVATLVLSRRWDYGRLNLHFTQYGRVRHDGNGVFPEKHHSPGRTHGTAAAPTTTVPSTTV</sequence>